<sequence>MRQYQPALVGFDRSATVADLDQLPRIHGAREMRVVFPVEKIIRARR</sequence>
<protein>
    <submittedName>
        <fullName evidence="1">Uncharacterized protein</fullName>
    </submittedName>
</protein>
<name>A0A7W8UEG0_9HYPH</name>
<gene>
    <name evidence="1" type="ORF">GGD55_004463</name>
</gene>
<comment type="caution">
    <text evidence="1">The sequence shown here is derived from an EMBL/GenBank/DDBJ whole genome shotgun (WGS) entry which is preliminary data.</text>
</comment>
<organism evidence="1 2">
    <name type="scientific">Rhizobium giardinii</name>
    <dbReference type="NCBI Taxonomy" id="56731"/>
    <lineage>
        <taxon>Bacteria</taxon>
        <taxon>Pseudomonadati</taxon>
        <taxon>Pseudomonadota</taxon>
        <taxon>Alphaproteobacteria</taxon>
        <taxon>Hyphomicrobiales</taxon>
        <taxon>Rhizobiaceae</taxon>
        <taxon>Rhizobium/Agrobacterium group</taxon>
        <taxon>Rhizobium</taxon>
    </lineage>
</organism>
<proteinExistence type="predicted"/>
<dbReference type="EMBL" id="JACHBK010000010">
    <property type="protein sequence ID" value="MBB5537743.1"/>
    <property type="molecule type" value="Genomic_DNA"/>
</dbReference>
<accession>A0A7W8UEG0</accession>
<evidence type="ECO:0000313" key="1">
    <source>
        <dbReference type="EMBL" id="MBB5537743.1"/>
    </source>
</evidence>
<dbReference type="AlphaFoldDB" id="A0A7W8UEG0"/>
<reference evidence="1 2" key="1">
    <citation type="submission" date="2020-08" db="EMBL/GenBank/DDBJ databases">
        <title>Genomic Encyclopedia of Type Strains, Phase IV (KMG-V): Genome sequencing to study the core and pangenomes of soil and plant-associated prokaryotes.</title>
        <authorList>
            <person name="Whitman W."/>
        </authorList>
    </citation>
    <scope>NUCLEOTIDE SEQUENCE [LARGE SCALE GENOMIC DNA]</scope>
    <source>
        <strain evidence="1 2">SEMIA 4084</strain>
    </source>
</reference>
<dbReference type="Proteomes" id="UP000585507">
    <property type="component" value="Unassembled WGS sequence"/>
</dbReference>
<keyword evidence="2" id="KW-1185">Reference proteome</keyword>
<evidence type="ECO:0000313" key="2">
    <source>
        <dbReference type="Proteomes" id="UP000585507"/>
    </source>
</evidence>